<dbReference type="Gene3D" id="3.40.50.2300">
    <property type="match status" value="2"/>
</dbReference>
<dbReference type="Pfam" id="PF13458">
    <property type="entry name" value="Peripla_BP_6"/>
    <property type="match status" value="1"/>
</dbReference>
<keyword evidence="2" id="KW-0732">Signal</keyword>
<accession>A0A1M5H704</accession>
<evidence type="ECO:0000313" key="6">
    <source>
        <dbReference type="Proteomes" id="UP000189796"/>
    </source>
</evidence>
<dbReference type="GO" id="GO:0006865">
    <property type="term" value="P:amino acid transport"/>
    <property type="evidence" value="ECO:0007669"/>
    <property type="project" value="UniProtKB-KW"/>
</dbReference>
<reference evidence="5 6" key="1">
    <citation type="submission" date="2016-11" db="EMBL/GenBank/DDBJ databases">
        <authorList>
            <person name="Jaros S."/>
            <person name="Januszkiewicz K."/>
            <person name="Wedrychowicz H."/>
        </authorList>
    </citation>
    <scope>NUCLEOTIDE SEQUENCE [LARGE SCALE GENOMIC DNA]</scope>
    <source>
        <strain evidence="5 6">GAS138</strain>
    </source>
</reference>
<dbReference type="AlphaFoldDB" id="A0A1M5H704"/>
<dbReference type="Proteomes" id="UP000189796">
    <property type="component" value="Chromosome I"/>
</dbReference>
<evidence type="ECO:0000256" key="2">
    <source>
        <dbReference type="ARBA" id="ARBA00022729"/>
    </source>
</evidence>
<keyword evidence="3" id="KW-0029">Amino-acid transport</keyword>
<gene>
    <name evidence="5" type="ORF">SAMN05443248_0342</name>
</gene>
<dbReference type="PANTHER" id="PTHR30483:SF37">
    <property type="entry name" value="ABC TRANSPORTER SUBSTRATE-BINDING PROTEIN"/>
    <property type="match status" value="1"/>
</dbReference>
<protein>
    <submittedName>
        <fullName evidence="5">Amino acid/amide ABC transporter substrate-binding protein, HAAT family</fullName>
    </submittedName>
</protein>
<dbReference type="RefSeq" id="WP_197689260.1">
    <property type="nucleotide sequence ID" value="NZ_LT670817.1"/>
</dbReference>
<proteinExistence type="inferred from homology"/>
<feature type="domain" description="Leucine-binding protein" evidence="4">
    <location>
        <begin position="40"/>
        <end position="390"/>
    </location>
</feature>
<dbReference type="InterPro" id="IPR028081">
    <property type="entry name" value="Leu-bd"/>
</dbReference>
<dbReference type="SUPFAM" id="SSF53822">
    <property type="entry name" value="Periplasmic binding protein-like I"/>
    <property type="match status" value="1"/>
</dbReference>
<sequence>MFNRESSLGGALESFWLLVSMLGVAIVPAQAQNAPSPATTIKLGIVSFLTGPAAAPFGIPGRNGAEVMIEAMNAGKVPAPFDKVGFGGSNVEAKYIDETGSAANVVTEFRNLVQRDQVDAVIGYVSSGNCLAVTPVAEELKAITVFYDCGTPRIFEEKPRAYVFRVSPQSTMDNVAAARYLLAKKPDIISYSGINQNYAWGQDSWRDFSSAMQVLAQKVTVDKSLFPKLFAGEYGAEISTLLTSKSQVLHTSFYDGDLEAFLYQEQARALDKRMTILATTGEAAMWRLRDKMPDGTLIGARGPHGPLAPDTELNRWFKKIYSDRYSIPPTYPSYQMAMSLLGLKLAYEKAKKGDAKPTSDEVAAAFKGIEFEGPSGLVKLAIGDGHQGISETAYGTYRFNKEKNEPEIVDVMRFPAECVNPPAGVNADDWIKDGMKGAKC</sequence>
<dbReference type="InterPro" id="IPR028082">
    <property type="entry name" value="Peripla_BP_I"/>
</dbReference>
<dbReference type="PANTHER" id="PTHR30483">
    <property type="entry name" value="LEUCINE-SPECIFIC-BINDING PROTEIN"/>
    <property type="match status" value="1"/>
</dbReference>
<dbReference type="CDD" id="cd06330">
    <property type="entry name" value="PBP1_As_SBP-like"/>
    <property type="match status" value="1"/>
</dbReference>
<evidence type="ECO:0000313" key="5">
    <source>
        <dbReference type="EMBL" id="SHG11688.1"/>
    </source>
</evidence>
<organism evidence="5 6">
    <name type="scientific">Bradyrhizobium erythrophlei</name>
    <dbReference type="NCBI Taxonomy" id="1437360"/>
    <lineage>
        <taxon>Bacteria</taxon>
        <taxon>Pseudomonadati</taxon>
        <taxon>Pseudomonadota</taxon>
        <taxon>Alphaproteobacteria</taxon>
        <taxon>Hyphomicrobiales</taxon>
        <taxon>Nitrobacteraceae</taxon>
        <taxon>Bradyrhizobium</taxon>
    </lineage>
</organism>
<name>A0A1M5H704_9BRAD</name>
<keyword evidence="3" id="KW-0813">Transport</keyword>
<evidence type="ECO:0000259" key="4">
    <source>
        <dbReference type="Pfam" id="PF13458"/>
    </source>
</evidence>
<dbReference type="InterPro" id="IPR051010">
    <property type="entry name" value="BCAA_transport"/>
</dbReference>
<dbReference type="EMBL" id="LT670817">
    <property type="protein sequence ID" value="SHG11688.1"/>
    <property type="molecule type" value="Genomic_DNA"/>
</dbReference>
<comment type="similarity">
    <text evidence="1">Belongs to the leucine-binding protein family.</text>
</comment>
<evidence type="ECO:0000256" key="3">
    <source>
        <dbReference type="ARBA" id="ARBA00022970"/>
    </source>
</evidence>
<evidence type="ECO:0000256" key="1">
    <source>
        <dbReference type="ARBA" id="ARBA00010062"/>
    </source>
</evidence>